<gene>
    <name evidence="2" type="ORF">QBC37DRAFT_387589</name>
</gene>
<protein>
    <submittedName>
        <fullName evidence="2">Uncharacterized protein</fullName>
    </submittedName>
</protein>
<keyword evidence="3" id="KW-1185">Reference proteome</keyword>
<dbReference type="Proteomes" id="UP001301769">
    <property type="component" value="Unassembled WGS sequence"/>
</dbReference>
<evidence type="ECO:0000256" key="1">
    <source>
        <dbReference type="SAM" id="SignalP"/>
    </source>
</evidence>
<feature type="chain" id="PRO_5042863792" evidence="1">
    <location>
        <begin position="28"/>
        <end position="158"/>
    </location>
</feature>
<evidence type="ECO:0000313" key="2">
    <source>
        <dbReference type="EMBL" id="KAK4213864.1"/>
    </source>
</evidence>
<dbReference type="EMBL" id="MU858102">
    <property type="protein sequence ID" value="KAK4213864.1"/>
    <property type="molecule type" value="Genomic_DNA"/>
</dbReference>
<feature type="signal peptide" evidence="1">
    <location>
        <begin position="1"/>
        <end position="27"/>
    </location>
</feature>
<sequence length="158" mass="17221">MSGYNPLNNFSLFLLLLASALFGLVKADTLQVNVLSQSQGGCTGGPIIQQSFTIGKIGPCHATSKPFLTVTTTNVAQSFFGRNLRVLSYEGRSCSGNPVMQNKLSNTDINCCDSTLTEYCHCHAFGLCDGRLMQSFKVDTYVEPSLRMPRDSGHVVWN</sequence>
<name>A0AAN7B855_9PEZI</name>
<accession>A0AAN7B855</accession>
<keyword evidence="1" id="KW-0732">Signal</keyword>
<evidence type="ECO:0000313" key="3">
    <source>
        <dbReference type="Proteomes" id="UP001301769"/>
    </source>
</evidence>
<comment type="caution">
    <text evidence="2">The sequence shown here is derived from an EMBL/GenBank/DDBJ whole genome shotgun (WGS) entry which is preliminary data.</text>
</comment>
<organism evidence="2 3">
    <name type="scientific">Rhypophila decipiens</name>
    <dbReference type="NCBI Taxonomy" id="261697"/>
    <lineage>
        <taxon>Eukaryota</taxon>
        <taxon>Fungi</taxon>
        <taxon>Dikarya</taxon>
        <taxon>Ascomycota</taxon>
        <taxon>Pezizomycotina</taxon>
        <taxon>Sordariomycetes</taxon>
        <taxon>Sordariomycetidae</taxon>
        <taxon>Sordariales</taxon>
        <taxon>Naviculisporaceae</taxon>
        <taxon>Rhypophila</taxon>
    </lineage>
</organism>
<reference evidence="2" key="1">
    <citation type="journal article" date="2023" name="Mol. Phylogenet. Evol.">
        <title>Genome-scale phylogeny and comparative genomics of the fungal order Sordariales.</title>
        <authorList>
            <person name="Hensen N."/>
            <person name="Bonometti L."/>
            <person name="Westerberg I."/>
            <person name="Brannstrom I.O."/>
            <person name="Guillou S."/>
            <person name="Cros-Aarteil S."/>
            <person name="Calhoun S."/>
            <person name="Haridas S."/>
            <person name="Kuo A."/>
            <person name="Mondo S."/>
            <person name="Pangilinan J."/>
            <person name="Riley R."/>
            <person name="LaButti K."/>
            <person name="Andreopoulos B."/>
            <person name="Lipzen A."/>
            <person name="Chen C."/>
            <person name="Yan M."/>
            <person name="Daum C."/>
            <person name="Ng V."/>
            <person name="Clum A."/>
            <person name="Steindorff A."/>
            <person name="Ohm R.A."/>
            <person name="Martin F."/>
            <person name="Silar P."/>
            <person name="Natvig D.O."/>
            <person name="Lalanne C."/>
            <person name="Gautier V."/>
            <person name="Ament-Velasquez S.L."/>
            <person name="Kruys A."/>
            <person name="Hutchinson M.I."/>
            <person name="Powell A.J."/>
            <person name="Barry K."/>
            <person name="Miller A.N."/>
            <person name="Grigoriev I.V."/>
            <person name="Debuchy R."/>
            <person name="Gladieux P."/>
            <person name="Hiltunen Thoren M."/>
            <person name="Johannesson H."/>
        </authorList>
    </citation>
    <scope>NUCLEOTIDE SEQUENCE</scope>
    <source>
        <strain evidence="2">PSN293</strain>
    </source>
</reference>
<proteinExistence type="predicted"/>
<dbReference type="AlphaFoldDB" id="A0AAN7B855"/>
<reference evidence="2" key="2">
    <citation type="submission" date="2023-05" db="EMBL/GenBank/DDBJ databases">
        <authorList>
            <consortium name="Lawrence Berkeley National Laboratory"/>
            <person name="Steindorff A."/>
            <person name="Hensen N."/>
            <person name="Bonometti L."/>
            <person name="Westerberg I."/>
            <person name="Brannstrom I.O."/>
            <person name="Guillou S."/>
            <person name="Cros-Aarteil S."/>
            <person name="Calhoun S."/>
            <person name="Haridas S."/>
            <person name="Kuo A."/>
            <person name="Mondo S."/>
            <person name="Pangilinan J."/>
            <person name="Riley R."/>
            <person name="Labutti K."/>
            <person name="Andreopoulos B."/>
            <person name="Lipzen A."/>
            <person name="Chen C."/>
            <person name="Yanf M."/>
            <person name="Daum C."/>
            <person name="Ng V."/>
            <person name="Clum A."/>
            <person name="Ohm R."/>
            <person name="Martin F."/>
            <person name="Silar P."/>
            <person name="Natvig D."/>
            <person name="Lalanne C."/>
            <person name="Gautier V."/>
            <person name="Ament-Velasquez S.L."/>
            <person name="Kruys A."/>
            <person name="Hutchinson M.I."/>
            <person name="Powell A.J."/>
            <person name="Barry K."/>
            <person name="Miller A.N."/>
            <person name="Grigoriev I.V."/>
            <person name="Debuchy R."/>
            <person name="Gladieux P."/>
            <person name="Thoren M.H."/>
            <person name="Johannesson H."/>
        </authorList>
    </citation>
    <scope>NUCLEOTIDE SEQUENCE</scope>
    <source>
        <strain evidence="2">PSN293</strain>
    </source>
</reference>